<dbReference type="Pfam" id="PF00411">
    <property type="entry name" value="Ribosomal_S11"/>
    <property type="match status" value="1"/>
</dbReference>
<evidence type="ECO:0000256" key="1">
    <source>
        <dbReference type="ARBA" id="ARBA00006194"/>
    </source>
</evidence>
<dbReference type="HAMAP" id="MF_01310">
    <property type="entry name" value="Ribosomal_uS11"/>
    <property type="match status" value="1"/>
</dbReference>
<feature type="region of interest" description="Disordered" evidence="4">
    <location>
        <begin position="21"/>
        <end position="41"/>
    </location>
</feature>
<evidence type="ECO:0000256" key="3">
    <source>
        <dbReference type="ARBA" id="ARBA00023274"/>
    </source>
</evidence>
<dbReference type="GO" id="GO:1990904">
    <property type="term" value="C:ribonucleoprotein complex"/>
    <property type="evidence" value="ECO:0007669"/>
    <property type="project" value="UniProtKB-KW"/>
</dbReference>
<dbReference type="OrthoDB" id="1654884at2759"/>
<accession>A0A2T9YZP0</accession>
<dbReference type="InterPro" id="IPR036967">
    <property type="entry name" value="Ribosomal_uS11_sf"/>
</dbReference>
<evidence type="ECO:0000313" key="5">
    <source>
        <dbReference type="EMBL" id="PVU97808.1"/>
    </source>
</evidence>
<gene>
    <name evidence="5" type="ORF">BB559_001887</name>
</gene>
<dbReference type="PANTHER" id="PTHR11759">
    <property type="entry name" value="40S RIBOSOMAL PROTEIN S14/30S RIBOSOMAL PROTEIN S11"/>
    <property type="match status" value="1"/>
</dbReference>
<evidence type="ECO:0008006" key="7">
    <source>
        <dbReference type="Google" id="ProtNLM"/>
    </source>
</evidence>
<dbReference type="STRING" id="61424.A0A2T9YZP0"/>
<protein>
    <recommendedName>
        <fullName evidence="7">Ribosomal protein S11</fullName>
    </recommendedName>
</protein>
<name>A0A2T9YZP0_9FUNG</name>
<reference evidence="5 6" key="1">
    <citation type="journal article" date="2018" name="MBio">
        <title>Comparative Genomics Reveals the Core Gene Toolbox for the Fungus-Insect Symbiosis.</title>
        <authorList>
            <person name="Wang Y."/>
            <person name="Stata M."/>
            <person name="Wang W."/>
            <person name="Stajich J.E."/>
            <person name="White M.M."/>
            <person name="Moncalvo J.M."/>
        </authorList>
    </citation>
    <scope>NUCLEOTIDE SEQUENCE [LARGE SCALE GENOMIC DNA]</scope>
    <source>
        <strain evidence="5 6">AUS-77-4</strain>
    </source>
</reference>
<dbReference type="EMBL" id="MBFT01000098">
    <property type="protein sequence ID" value="PVU97808.1"/>
    <property type="molecule type" value="Genomic_DNA"/>
</dbReference>
<sequence>MISRIFKFRSSPSLLRLYTTAPKDQATPPTEPTPTAQSYPSLFSKSADPSLSSLNKVFSFNLKSKDFQPFQSHILHVKATSNNTLLTLTTNSGDAVATSSGGAAGFKKAGRSGHEAAYQATIKLIEKINSKNIVINGLELKFKGLGPGRDACFKALRSVTNWPVVRISDVTPIPFNGCRPRKARRL</sequence>
<dbReference type="AlphaFoldDB" id="A0A2T9YZP0"/>
<comment type="similarity">
    <text evidence="1">Belongs to the universal ribosomal protein uS11 family.</text>
</comment>
<proteinExistence type="inferred from homology"/>
<dbReference type="SUPFAM" id="SSF53137">
    <property type="entry name" value="Translational machinery components"/>
    <property type="match status" value="1"/>
</dbReference>
<organism evidence="5 6">
    <name type="scientific">Furculomyces boomerangus</name>
    <dbReference type="NCBI Taxonomy" id="61424"/>
    <lineage>
        <taxon>Eukaryota</taxon>
        <taxon>Fungi</taxon>
        <taxon>Fungi incertae sedis</taxon>
        <taxon>Zoopagomycota</taxon>
        <taxon>Kickxellomycotina</taxon>
        <taxon>Harpellomycetes</taxon>
        <taxon>Harpellales</taxon>
        <taxon>Harpellaceae</taxon>
        <taxon>Furculomyces</taxon>
    </lineage>
</organism>
<keyword evidence="6" id="KW-1185">Reference proteome</keyword>
<dbReference type="Proteomes" id="UP000245699">
    <property type="component" value="Unassembled WGS sequence"/>
</dbReference>
<dbReference type="InterPro" id="IPR001971">
    <property type="entry name" value="Ribosomal_uS11"/>
</dbReference>
<evidence type="ECO:0000313" key="6">
    <source>
        <dbReference type="Proteomes" id="UP000245699"/>
    </source>
</evidence>
<dbReference type="GO" id="GO:0005840">
    <property type="term" value="C:ribosome"/>
    <property type="evidence" value="ECO:0007669"/>
    <property type="project" value="UniProtKB-KW"/>
</dbReference>
<evidence type="ECO:0000256" key="2">
    <source>
        <dbReference type="ARBA" id="ARBA00022980"/>
    </source>
</evidence>
<comment type="caution">
    <text evidence="5">The sequence shown here is derived from an EMBL/GenBank/DDBJ whole genome shotgun (WGS) entry which is preliminary data.</text>
</comment>
<keyword evidence="2" id="KW-0689">Ribosomal protein</keyword>
<keyword evidence="3" id="KW-0687">Ribonucleoprotein</keyword>
<evidence type="ECO:0000256" key="4">
    <source>
        <dbReference type="SAM" id="MobiDB-lite"/>
    </source>
</evidence>
<dbReference type="GO" id="GO:0003735">
    <property type="term" value="F:structural constituent of ribosome"/>
    <property type="evidence" value="ECO:0007669"/>
    <property type="project" value="InterPro"/>
</dbReference>
<dbReference type="GO" id="GO:0006412">
    <property type="term" value="P:translation"/>
    <property type="evidence" value="ECO:0007669"/>
    <property type="project" value="InterPro"/>
</dbReference>
<dbReference type="Gene3D" id="3.30.420.80">
    <property type="entry name" value="Ribosomal protein S11"/>
    <property type="match status" value="1"/>
</dbReference>